<evidence type="ECO:0000256" key="17">
    <source>
        <dbReference type="ARBA" id="ARBA00069012"/>
    </source>
</evidence>
<dbReference type="InterPro" id="IPR013083">
    <property type="entry name" value="Znf_RING/FYVE/PHD"/>
</dbReference>
<dbReference type="OrthoDB" id="1108038at2759"/>
<dbReference type="GO" id="GO:0005789">
    <property type="term" value="C:endoplasmic reticulum membrane"/>
    <property type="evidence" value="ECO:0007669"/>
    <property type="project" value="UniProtKB-SubCell"/>
</dbReference>
<accession>A0A6S7GYH7</accession>
<evidence type="ECO:0000256" key="7">
    <source>
        <dbReference type="ARBA" id="ARBA00022723"/>
    </source>
</evidence>
<dbReference type="InterPro" id="IPR056521">
    <property type="entry name" value="MARCHF6-like_C"/>
</dbReference>
<evidence type="ECO:0000256" key="6">
    <source>
        <dbReference type="ARBA" id="ARBA00022692"/>
    </source>
</evidence>
<name>A0A6S7GYH7_PARCT</name>
<evidence type="ECO:0000256" key="4">
    <source>
        <dbReference type="ARBA" id="ARBA00012483"/>
    </source>
</evidence>
<keyword evidence="9" id="KW-0833">Ubl conjugation pathway</keyword>
<dbReference type="AlphaFoldDB" id="A0A6S7GYH7"/>
<evidence type="ECO:0000256" key="10">
    <source>
        <dbReference type="ARBA" id="ARBA00022824"/>
    </source>
</evidence>
<dbReference type="SMART" id="SM00744">
    <property type="entry name" value="RINGv"/>
    <property type="match status" value="1"/>
</dbReference>
<evidence type="ECO:0000256" key="18">
    <source>
        <dbReference type="ARBA" id="ARBA00082010"/>
    </source>
</evidence>
<keyword evidence="10" id="KW-0256">Endoplasmic reticulum</keyword>
<keyword evidence="11" id="KW-0862">Zinc</keyword>
<evidence type="ECO:0000256" key="11">
    <source>
        <dbReference type="ARBA" id="ARBA00022833"/>
    </source>
</evidence>
<dbReference type="CDD" id="cd16702">
    <property type="entry name" value="RING_CH-C4HC3_MARCH6"/>
    <property type="match status" value="1"/>
</dbReference>
<evidence type="ECO:0000256" key="19">
    <source>
        <dbReference type="ARBA" id="ARBA00083917"/>
    </source>
</evidence>
<comment type="subunit">
    <text evidence="16">Interacts with DIO2. Interacts with SQLE.</text>
</comment>
<keyword evidence="13" id="KW-1133">Transmembrane helix</keyword>
<keyword evidence="7" id="KW-0479">Metal-binding</keyword>
<dbReference type="EMBL" id="CACRXK020001481">
    <property type="protein sequence ID" value="CAB3989401.1"/>
    <property type="molecule type" value="Genomic_DNA"/>
</dbReference>
<dbReference type="GO" id="GO:0008270">
    <property type="term" value="F:zinc ion binding"/>
    <property type="evidence" value="ECO:0007669"/>
    <property type="project" value="UniProtKB-KW"/>
</dbReference>
<keyword evidence="21" id="KW-0436">Ligase</keyword>
<evidence type="ECO:0000256" key="9">
    <source>
        <dbReference type="ARBA" id="ARBA00022786"/>
    </source>
</evidence>
<reference evidence="21" key="1">
    <citation type="submission" date="2020-04" db="EMBL/GenBank/DDBJ databases">
        <authorList>
            <person name="Alioto T."/>
            <person name="Alioto T."/>
            <person name="Gomez Garrido J."/>
        </authorList>
    </citation>
    <scope>NUCLEOTIDE SEQUENCE</scope>
    <source>
        <strain evidence="21">A484AB</strain>
    </source>
</reference>
<keyword evidence="8" id="KW-0863">Zinc-finger</keyword>
<evidence type="ECO:0000256" key="13">
    <source>
        <dbReference type="ARBA" id="ARBA00022989"/>
    </source>
</evidence>
<evidence type="ECO:0000256" key="2">
    <source>
        <dbReference type="ARBA" id="ARBA00004477"/>
    </source>
</evidence>
<proteinExistence type="predicted"/>
<evidence type="ECO:0000256" key="3">
    <source>
        <dbReference type="ARBA" id="ARBA00004906"/>
    </source>
</evidence>
<dbReference type="Pfam" id="PF12906">
    <property type="entry name" value="RINGv"/>
    <property type="match status" value="1"/>
</dbReference>
<evidence type="ECO:0000256" key="14">
    <source>
        <dbReference type="ARBA" id="ARBA00022990"/>
    </source>
</evidence>
<evidence type="ECO:0000256" key="8">
    <source>
        <dbReference type="ARBA" id="ARBA00022771"/>
    </source>
</evidence>
<keyword evidence="15" id="KW-0472">Membrane</keyword>
<evidence type="ECO:0000256" key="1">
    <source>
        <dbReference type="ARBA" id="ARBA00000900"/>
    </source>
</evidence>
<evidence type="ECO:0000256" key="12">
    <source>
        <dbReference type="ARBA" id="ARBA00022843"/>
    </source>
</evidence>
<gene>
    <name evidence="21" type="ORF">PACLA_8A036799</name>
</gene>
<organism evidence="21 22">
    <name type="scientific">Paramuricea clavata</name>
    <name type="common">Red gorgonian</name>
    <name type="synonym">Violescent sea-whip</name>
    <dbReference type="NCBI Taxonomy" id="317549"/>
    <lineage>
        <taxon>Eukaryota</taxon>
        <taxon>Metazoa</taxon>
        <taxon>Cnidaria</taxon>
        <taxon>Anthozoa</taxon>
        <taxon>Octocorallia</taxon>
        <taxon>Malacalcyonacea</taxon>
        <taxon>Plexauridae</taxon>
        <taxon>Paramuricea</taxon>
    </lineage>
</organism>
<dbReference type="GO" id="GO:0061630">
    <property type="term" value="F:ubiquitin protein ligase activity"/>
    <property type="evidence" value="ECO:0007669"/>
    <property type="project" value="UniProtKB-EC"/>
</dbReference>
<protein>
    <recommendedName>
        <fullName evidence="17">E3 ubiquitin-protein ligase MARCHF6</fullName>
        <ecNumber evidence="4">2.3.2.27</ecNumber>
    </recommendedName>
    <alternativeName>
        <fullName evidence="19">Membrane-associated RING finger protein 6</fullName>
    </alternativeName>
    <alternativeName>
        <fullName evidence="18">Membrane-associated RING-CH protein VI</fullName>
    </alternativeName>
</protein>
<evidence type="ECO:0000256" key="16">
    <source>
        <dbReference type="ARBA" id="ARBA00064724"/>
    </source>
</evidence>
<evidence type="ECO:0000256" key="15">
    <source>
        <dbReference type="ARBA" id="ARBA00023136"/>
    </source>
</evidence>
<comment type="catalytic activity">
    <reaction evidence="1">
        <text>S-ubiquitinyl-[E2 ubiquitin-conjugating enzyme]-L-cysteine + [acceptor protein]-L-lysine = [E2 ubiquitin-conjugating enzyme]-L-cysteine + N(6)-ubiquitinyl-[acceptor protein]-L-lysine.</text>
        <dbReference type="EC" id="2.3.2.27"/>
    </reaction>
</comment>
<comment type="subcellular location">
    <subcellularLocation>
        <location evidence="2">Endoplasmic reticulum membrane</location>
        <topology evidence="2">Multi-pass membrane protein</topology>
    </subcellularLocation>
</comment>
<comment type="pathway">
    <text evidence="3">Protein modification; protein ubiquitination.</text>
</comment>
<keyword evidence="6" id="KW-0812">Transmembrane</keyword>
<comment type="caution">
    <text evidence="21">The sequence shown here is derived from an EMBL/GenBank/DDBJ whole genome shotgun (WGS) entry which is preliminary data.</text>
</comment>
<keyword evidence="14" id="KW-0007">Acetylation</keyword>
<dbReference type="Pfam" id="PF23113">
    <property type="entry name" value="MARCHF6_C"/>
    <property type="match status" value="1"/>
</dbReference>
<keyword evidence="22" id="KW-1185">Reference proteome</keyword>
<evidence type="ECO:0000256" key="5">
    <source>
        <dbReference type="ARBA" id="ARBA00022679"/>
    </source>
</evidence>
<dbReference type="GO" id="GO:0016874">
    <property type="term" value="F:ligase activity"/>
    <property type="evidence" value="ECO:0007669"/>
    <property type="project" value="UniProtKB-KW"/>
</dbReference>
<dbReference type="SUPFAM" id="SSF57850">
    <property type="entry name" value="RING/U-box"/>
    <property type="match status" value="1"/>
</dbReference>
<dbReference type="PANTHER" id="PTHR13145:SF0">
    <property type="entry name" value="E3 UBIQUITIN-PROTEIN LIGASE MARCHF6"/>
    <property type="match status" value="1"/>
</dbReference>
<feature type="domain" description="RING-CH-type" evidence="20">
    <location>
        <begin position="2"/>
        <end position="63"/>
    </location>
</feature>
<dbReference type="PANTHER" id="PTHR13145">
    <property type="entry name" value="SSM4 PROTEIN"/>
    <property type="match status" value="1"/>
</dbReference>
<dbReference type="FunFam" id="3.30.40.10:FF:000096">
    <property type="entry name" value="E3 ubiquitin-protein ligase MARCH6"/>
    <property type="match status" value="1"/>
</dbReference>
<dbReference type="PROSITE" id="PS51292">
    <property type="entry name" value="ZF_RING_CH"/>
    <property type="match status" value="1"/>
</dbReference>
<keyword evidence="5" id="KW-0808">Transferase</keyword>
<keyword evidence="12" id="KW-0832">Ubl conjugation</keyword>
<evidence type="ECO:0000313" key="21">
    <source>
        <dbReference type="EMBL" id="CAB3989401.1"/>
    </source>
</evidence>
<evidence type="ECO:0000259" key="20">
    <source>
        <dbReference type="PROSITE" id="PS51292"/>
    </source>
</evidence>
<dbReference type="Gene3D" id="3.30.40.10">
    <property type="entry name" value="Zinc/RING finger domain, C3HC4 (zinc finger)"/>
    <property type="match status" value="1"/>
</dbReference>
<dbReference type="Proteomes" id="UP001152795">
    <property type="component" value="Unassembled WGS sequence"/>
</dbReference>
<dbReference type="EC" id="2.3.2.27" evidence="4"/>
<dbReference type="GO" id="GO:0036503">
    <property type="term" value="P:ERAD pathway"/>
    <property type="evidence" value="ECO:0007669"/>
    <property type="project" value="TreeGrafter"/>
</dbReference>
<evidence type="ECO:0000313" key="22">
    <source>
        <dbReference type="Proteomes" id="UP001152795"/>
    </source>
</evidence>
<dbReference type="InterPro" id="IPR011016">
    <property type="entry name" value="Znf_RING-CH"/>
</dbReference>
<sequence length="887" mass="100480">MEDLKEEDICRVCRAEGTKEKPLYHPCICTGSIKYIHQECLVQWLKHSKKEYCELCTHRFTFKPIYAPDMPTRLPVTDFVSGLIRTVLRAVRFWFHYILVAFAWLGVVPLTAYRIYRCLFAGTVSSLLTLPLDMLSTENLIPDCIKGCFVVACTLCAFISLVWLREQIVMNGGPAWLEPREDNVEVANDQVAENLVNAGVNQDGGLGENEAVVGEEGQAVNDAAVAANAPEDENNWNPVEWDRAAEELTWERMLGLDGSLLFLEHVFWVVSLNTSFILVFAFCPFHIGYFATILFSLDDMVKSSHLDKLLTTVLGYIILAATLVYCHSMASLFKMKKAKRILGLCYIIVKVSLLMVVEIGVFPLVCGWWLDICSLPLFGSTLKSRQEGFHSAPGTSLFLHWLVGMVFVFYFASFVLLLREVIRPGVLWFLRNLNDPDFHPVQEMVHLPLYRHARRFLLSMVVFGTTVMLMVYLPVQSIRHLMPMFLPYNIRLSSEVPMSELSLELLLLQVILPALLEQGHTRQWLKGLVRGWLVATAYFLDLRSYLIGDVALDGMANVIHFNNEYHVVANQPALPDNAAPQPNVNQAAPPAGHGEFREGGRVVIQPYIRPERFTLRITFLIAFMCLSLAVASFLFLTLPVAVGRFVMHLVVSGITVHELYTAAFGLYIIWLLCRTASIVVSWLPLGVNGIVDKMKSWTLLVLKCCVIAIFIIGVIPFLLGLIFELVVVSPLRVGMDQSPLYFPAQDWALGVLHTKIICAMAMMGPEWWLKRVLDQIYQNGLREMDMTYILQKLIFPVTICLMLMITTPYVAANLFIPLLVPSREIQLLFIRQVYPFLLAVVLLLGGLVFQGKQFQRLYEHIKNDKYLIGRRLVNYEHSTNIPSTSNT</sequence>